<dbReference type="InterPro" id="IPR036390">
    <property type="entry name" value="WH_DNA-bd_sf"/>
</dbReference>
<dbReference type="GO" id="GO:0045892">
    <property type="term" value="P:negative regulation of DNA-templated transcription"/>
    <property type="evidence" value="ECO:0007669"/>
    <property type="project" value="TreeGrafter"/>
</dbReference>
<dbReference type="Pfam" id="PF09339">
    <property type="entry name" value="HTH_IclR"/>
    <property type="match status" value="1"/>
</dbReference>
<dbReference type="GO" id="GO:0003677">
    <property type="term" value="F:DNA binding"/>
    <property type="evidence" value="ECO:0007669"/>
    <property type="project" value="UniProtKB-KW"/>
</dbReference>
<gene>
    <name evidence="6" type="ORF">MUB46_18050</name>
</gene>
<dbReference type="GO" id="GO:0003700">
    <property type="term" value="F:DNA-binding transcription factor activity"/>
    <property type="evidence" value="ECO:0007669"/>
    <property type="project" value="TreeGrafter"/>
</dbReference>
<reference evidence="6 7" key="1">
    <citation type="submission" date="2022-04" db="EMBL/GenBank/DDBJ databases">
        <authorList>
            <person name="Ye Y.-Q."/>
            <person name="Du Z.-J."/>
        </authorList>
    </citation>
    <scope>NUCLEOTIDE SEQUENCE [LARGE SCALE GENOMIC DNA]</scope>
    <source>
        <strain evidence="6 7">A6E488</strain>
    </source>
</reference>
<organism evidence="6 7">
    <name type="scientific">Microbaculum marinisediminis</name>
    <dbReference type="NCBI Taxonomy" id="2931392"/>
    <lineage>
        <taxon>Bacteria</taxon>
        <taxon>Pseudomonadati</taxon>
        <taxon>Pseudomonadota</taxon>
        <taxon>Alphaproteobacteria</taxon>
        <taxon>Hyphomicrobiales</taxon>
        <taxon>Tepidamorphaceae</taxon>
        <taxon>Microbaculum</taxon>
    </lineage>
</organism>
<keyword evidence="1" id="KW-0805">Transcription regulation</keyword>
<proteinExistence type="predicted"/>
<keyword evidence="3" id="KW-0804">Transcription</keyword>
<dbReference type="PROSITE" id="PS51078">
    <property type="entry name" value="ICLR_ED"/>
    <property type="match status" value="1"/>
</dbReference>
<evidence type="ECO:0000313" key="7">
    <source>
        <dbReference type="Proteomes" id="UP001320898"/>
    </source>
</evidence>
<dbReference type="InterPro" id="IPR005471">
    <property type="entry name" value="Tscrpt_reg_IclR_N"/>
</dbReference>
<dbReference type="SUPFAM" id="SSF55781">
    <property type="entry name" value="GAF domain-like"/>
    <property type="match status" value="1"/>
</dbReference>
<evidence type="ECO:0000259" key="4">
    <source>
        <dbReference type="PROSITE" id="PS51077"/>
    </source>
</evidence>
<dbReference type="InterPro" id="IPR050707">
    <property type="entry name" value="HTH_MetabolicPath_Reg"/>
</dbReference>
<evidence type="ECO:0000256" key="2">
    <source>
        <dbReference type="ARBA" id="ARBA00023125"/>
    </source>
</evidence>
<dbReference type="SMART" id="SM00346">
    <property type="entry name" value="HTH_ICLR"/>
    <property type="match status" value="1"/>
</dbReference>
<sequence>MNVQATPAQGTQMIDRTVLLMRLVATYCPKGARLTDLSRESELPAPTVRRILKRLADHGLVAQDHTAHRYTLGRFAYELGLSANQATGEAERFRPLIEDIAARTDATIYLSMRSGLDCVCIDRVEAASPEKGTTLPVGARLPLGAGVGGMALLAALPEDEAERIIAANKPVYARFVRTTGSNFREHLEAARCNGYVIRRSPVTPGIVGFGLALPAEASTPATAISCAIPATEFAEPRRSATVALVRDLANGYMMARA</sequence>
<keyword evidence="7" id="KW-1185">Reference proteome</keyword>
<evidence type="ECO:0000256" key="3">
    <source>
        <dbReference type="ARBA" id="ARBA00023163"/>
    </source>
</evidence>
<dbReference type="InterPro" id="IPR036388">
    <property type="entry name" value="WH-like_DNA-bd_sf"/>
</dbReference>
<accession>A0AAW5R0Q7</accession>
<feature type="domain" description="HTH iclR-type" evidence="4">
    <location>
        <begin position="11"/>
        <end position="74"/>
    </location>
</feature>
<evidence type="ECO:0000259" key="5">
    <source>
        <dbReference type="PROSITE" id="PS51078"/>
    </source>
</evidence>
<comment type="caution">
    <text evidence="6">The sequence shown here is derived from an EMBL/GenBank/DDBJ whole genome shotgun (WGS) entry which is preliminary data.</text>
</comment>
<protein>
    <submittedName>
        <fullName evidence="6">IclR family transcriptional regulator</fullName>
    </submittedName>
</protein>
<keyword evidence="2" id="KW-0238">DNA-binding</keyword>
<dbReference type="Gene3D" id="1.10.10.10">
    <property type="entry name" value="Winged helix-like DNA-binding domain superfamily/Winged helix DNA-binding domain"/>
    <property type="match status" value="1"/>
</dbReference>
<evidence type="ECO:0000256" key="1">
    <source>
        <dbReference type="ARBA" id="ARBA00023015"/>
    </source>
</evidence>
<dbReference type="PROSITE" id="PS51077">
    <property type="entry name" value="HTH_ICLR"/>
    <property type="match status" value="1"/>
</dbReference>
<evidence type="ECO:0000313" key="6">
    <source>
        <dbReference type="EMBL" id="MCT8973772.1"/>
    </source>
</evidence>
<dbReference type="SUPFAM" id="SSF46785">
    <property type="entry name" value="Winged helix' DNA-binding domain"/>
    <property type="match status" value="1"/>
</dbReference>
<name>A0AAW5R0Q7_9HYPH</name>
<dbReference type="Proteomes" id="UP001320898">
    <property type="component" value="Unassembled WGS sequence"/>
</dbReference>
<dbReference type="EMBL" id="JALIDZ010000008">
    <property type="protein sequence ID" value="MCT8973772.1"/>
    <property type="molecule type" value="Genomic_DNA"/>
</dbReference>
<dbReference type="InterPro" id="IPR014757">
    <property type="entry name" value="Tscrpt_reg_IclR_C"/>
</dbReference>
<dbReference type="Gene3D" id="3.30.450.40">
    <property type="match status" value="1"/>
</dbReference>
<dbReference type="PANTHER" id="PTHR30136">
    <property type="entry name" value="HELIX-TURN-HELIX TRANSCRIPTIONAL REGULATOR, ICLR FAMILY"/>
    <property type="match status" value="1"/>
</dbReference>
<dbReference type="RefSeq" id="WP_261617351.1">
    <property type="nucleotide sequence ID" value="NZ_JALIDZ010000008.1"/>
</dbReference>
<feature type="domain" description="IclR-ED" evidence="5">
    <location>
        <begin position="75"/>
        <end position="257"/>
    </location>
</feature>
<dbReference type="PANTHER" id="PTHR30136:SF35">
    <property type="entry name" value="HTH-TYPE TRANSCRIPTIONAL REGULATOR RV1719"/>
    <property type="match status" value="1"/>
</dbReference>
<dbReference type="Pfam" id="PF01614">
    <property type="entry name" value="IclR_C"/>
    <property type="match status" value="1"/>
</dbReference>
<dbReference type="InterPro" id="IPR029016">
    <property type="entry name" value="GAF-like_dom_sf"/>
</dbReference>
<dbReference type="AlphaFoldDB" id="A0AAW5R0Q7"/>